<evidence type="ECO:0000313" key="4">
    <source>
        <dbReference type="Proteomes" id="UP001489004"/>
    </source>
</evidence>
<dbReference type="InterPro" id="IPR056151">
    <property type="entry name" value="Beta-prop_DCAF12"/>
</dbReference>
<dbReference type="PROSITE" id="PS50082">
    <property type="entry name" value="WD_REPEATS_2"/>
    <property type="match status" value="2"/>
</dbReference>
<dbReference type="SUPFAM" id="SSF50978">
    <property type="entry name" value="WD40 repeat-like"/>
    <property type="match status" value="1"/>
</dbReference>
<reference evidence="3 4" key="1">
    <citation type="journal article" date="2024" name="Nat. Commun.">
        <title>Phylogenomics reveals the evolutionary origins of lichenization in chlorophyte algae.</title>
        <authorList>
            <person name="Puginier C."/>
            <person name="Libourel C."/>
            <person name="Otte J."/>
            <person name="Skaloud P."/>
            <person name="Haon M."/>
            <person name="Grisel S."/>
            <person name="Petersen M."/>
            <person name="Berrin J.G."/>
            <person name="Delaux P.M."/>
            <person name="Dal Grande F."/>
            <person name="Keller J."/>
        </authorList>
    </citation>
    <scope>NUCLEOTIDE SEQUENCE [LARGE SCALE GENOMIC DNA]</scope>
    <source>
        <strain evidence="3 4">SAG 2043</strain>
    </source>
</reference>
<dbReference type="Proteomes" id="UP001489004">
    <property type="component" value="Unassembled WGS sequence"/>
</dbReference>
<keyword evidence="4" id="KW-1185">Reference proteome</keyword>
<protein>
    <recommendedName>
        <fullName evidence="2">DDB1- and CUL4-associated factor 12 beta-propeller domain-containing protein</fullName>
    </recommendedName>
</protein>
<evidence type="ECO:0000259" key="2">
    <source>
        <dbReference type="Pfam" id="PF23760"/>
    </source>
</evidence>
<feature type="domain" description="DDB1- and CUL4-associated factor 12 beta-propeller" evidence="2">
    <location>
        <begin position="79"/>
        <end position="335"/>
    </location>
</feature>
<dbReference type="InterPro" id="IPR036322">
    <property type="entry name" value="WD40_repeat_dom_sf"/>
</dbReference>
<dbReference type="InterPro" id="IPR001680">
    <property type="entry name" value="WD40_rpt"/>
</dbReference>
<evidence type="ECO:0000256" key="1">
    <source>
        <dbReference type="PROSITE-ProRule" id="PRU00221"/>
    </source>
</evidence>
<dbReference type="InterPro" id="IPR015943">
    <property type="entry name" value="WD40/YVTN_repeat-like_dom_sf"/>
</dbReference>
<dbReference type="PANTHER" id="PTHR19855">
    <property type="entry name" value="WD40 REPEAT PROTEIN 12, 37"/>
    <property type="match status" value="1"/>
</dbReference>
<dbReference type="Pfam" id="PF23760">
    <property type="entry name" value="Beta-prop_DCAF12"/>
    <property type="match status" value="1"/>
</dbReference>
<dbReference type="PROSITE" id="PS50294">
    <property type="entry name" value="WD_REPEATS_REGION"/>
    <property type="match status" value="1"/>
</dbReference>
<gene>
    <name evidence="3" type="ORF">WJX72_003229</name>
</gene>
<keyword evidence="1" id="KW-0853">WD repeat</keyword>
<dbReference type="SMART" id="SM00320">
    <property type="entry name" value="WD40"/>
    <property type="match status" value="3"/>
</dbReference>
<dbReference type="Gene3D" id="2.130.10.10">
    <property type="entry name" value="YVTN repeat-like/Quinoprotein amine dehydrogenase"/>
    <property type="match status" value="1"/>
</dbReference>
<name>A0AAW1PB92_9CHLO</name>
<proteinExistence type="predicted"/>
<dbReference type="EMBL" id="JALJOR010000014">
    <property type="protein sequence ID" value="KAK9806147.1"/>
    <property type="molecule type" value="Genomic_DNA"/>
</dbReference>
<dbReference type="PANTHER" id="PTHR19855:SF11">
    <property type="entry name" value="RIBOSOME BIOGENESIS PROTEIN WDR12"/>
    <property type="match status" value="1"/>
</dbReference>
<dbReference type="AlphaFoldDB" id="A0AAW1PB92"/>
<evidence type="ECO:0000313" key="3">
    <source>
        <dbReference type="EMBL" id="KAK9806147.1"/>
    </source>
</evidence>
<comment type="caution">
    <text evidence="3">The sequence shown here is derived from an EMBL/GenBank/DDBJ whole genome shotgun (WGS) entry which is preliminary data.</text>
</comment>
<sequence>MPSQKQSPVLHHVLGSQIARQPRSQLTATVRQALANKLPCLLQEKEFPCKDWKKFDKAFACEWLTEQHVILEPVQTLVGHQDWVFGAAWVTERHVATGSRDCSVKLWTIHDDPYSRSKPNMEPVISTKEHKGKVRDLKFCRQSNQLTTLGSDGTVKLWDRAMAPLRSFKMKFDKELVCMAISDGLIAVGSQSHVTLLDPRLRKGEVRVIESLDENQGVRSINFLEHLLSCGSGRGRISFYDLRASKYIPLELDPDMTQATCTGSLPRAPPLSAQRQYLQAGPGWLCQNDVFLEHFDGQPVYNACYAHAWDMTKTKLMCVGGPLAFGLKGCYMALWD</sequence>
<accession>A0AAW1PB92</accession>
<feature type="repeat" description="WD" evidence="1">
    <location>
        <begin position="127"/>
        <end position="159"/>
    </location>
</feature>
<feature type="repeat" description="WD" evidence="1">
    <location>
        <begin position="77"/>
        <end position="117"/>
    </location>
</feature>
<organism evidence="3 4">
    <name type="scientific">[Myrmecia] bisecta</name>
    <dbReference type="NCBI Taxonomy" id="41462"/>
    <lineage>
        <taxon>Eukaryota</taxon>
        <taxon>Viridiplantae</taxon>
        <taxon>Chlorophyta</taxon>
        <taxon>core chlorophytes</taxon>
        <taxon>Trebouxiophyceae</taxon>
        <taxon>Trebouxiales</taxon>
        <taxon>Trebouxiaceae</taxon>
        <taxon>Myrmecia</taxon>
    </lineage>
</organism>